<sequence>MRLGEYLRKDFVLEDLAAGGKPDVLAELVAPVAAAFPDVDPAKALRVLMDRENLGTTGIGDGVAIPHGKMDSLKEIVIVAGRSRAGIDFESLDHKPCRIFFLVLAPEHVAGMHLRILAQISRLLSDEGFRRSFLDAADHEALWKVLSSHA</sequence>
<dbReference type="InterPro" id="IPR051541">
    <property type="entry name" value="PTS_SugarTrans_NitroReg"/>
</dbReference>
<name>A0A6V8LW59_9BACT</name>
<dbReference type="EMBL" id="BLTE01000014">
    <property type="protein sequence ID" value="GFK95140.1"/>
    <property type="molecule type" value="Genomic_DNA"/>
</dbReference>
<dbReference type="InterPro" id="IPR002178">
    <property type="entry name" value="PTS_EIIA_type-2_dom"/>
</dbReference>
<proteinExistence type="predicted"/>
<keyword evidence="3" id="KW-1185">Reference proteome</keyword>
<evidence type="ECO:0000313" key="3">
    <source>
        <dbReference type="Proteomes" id="UP000494245"/>
    </source>
</evidence>
<dbReference type="RefSeq" id="WP_173085886.1">
    <property type="nucleotide sequence ID" value="NZ_BLTE01000014.1"/>
</dbReference>
<dbReference type="AlphaFoldDB" id="A0A6V8LW59"/>
<accession>A0A6V8LW59</accession>
<dbReference type="Proteomes" id="UP000494245">
    <property type="component" value="Unassembled WGS sequence"/>
</dbReference>
<organism evidence="2 3">
    <name type="scientific">Fundidesulfovibrio magnetotacticus</name>
    <dbReference type="NCBI Taxonomy" id="2730080"/>
    <lineage>
        <taxon>Bacteria</taxon>
        <taxon>Pseudomonadati</taxon>
        <taxon>Thermodesulfobacteriota</taxon>
        <taxon>Desulfovibrionia</taxon>
        <taxon>Desulfovibrionales</taxon>
        <taxon>Desulfovibrionaceae</taxon>
        <taxon>Fundidesulfovibrio</taxon>
    </lineage>
</organism>
<protein>
    <submittedName>
        <fullName evidence="2">PTS system fructose-specific EIIABC component</fullName>
    </submittedName>
</protein>
<comment type="caution">
    <text evidence="2">The sequence shown here is derived from an EMBL/GenBank/DDBJ whole genome shotgun (WGS) entry which is preliminary data.</text>
</comment>
<dbReference type="PROSITE" id="PS51094">
    <property type="entry name" value="PTS_EIIA_TYPE_2"/>
    <property type="match status" value="1"/>
</dbReference>
<dbReference type="InterPro" id="IPR016152">
    <property type="entry name" value="PTrfase/Anion_transptr"/>
</dbReference>
<dbReference type="GO" id="GO:0030295">
    <property type="term" value="F:protein kinase activator activity"/>
    <property type="evidence" value="ECO:0007669"/>
    <property type="project" value="TreeGrafter"/>
</dbReference>
<feature type="domain" description="PTS EIIA type-2" evidence="1">
    <location>
        <begin position="5"/>
        <end position="149"/>
    </location>
</feature>
<dbReference type="PANTHER" id="PTHR47738">
    <property type="entry name" value="PTS SYSTEM FRUCTOSE-LIKE EIIA COMPONENT-RELATED"/>
    <property type="match status" value="1"/>
</dbReference>
<dbReference type="PANTHER" id="PTHR47738:SF1">
    <property type="entry name" value="NITROGEN REGULATORY PROTEIN"/>
    <property type="match status" value="1"/>
</dbReference>
<evidence type="ECO:0000259" key="1">
    <source>
        <dbReference type="PROSITE" id="PS51094"/>
    </source>
</evidence>
<dbReference type="Gene3D" id="3.40.930.10">
    <property type="entry name" value="Mannitol-specific EII, Chain A"/>
    <property type="match status" value="1"/>
</dbReference>
<evidence type="ECO:0000313" key="2">
    <source>
        <dbReference type="EMBL" id="GFK95140.1"/>
    </source>
</evidence>
<reference evidence="2 3" key="2">
    <citation type="submission" date="2020-05" db="EMBL/GenBank/DDBJ databases">
        <title>Draft genome sequence of Desulfovibrio sp. strainFSS-1.</title>
        <authorList>
            <person name="Shimoshige H."/>
            <person name="Kobayashi H."/>
            <person name="Maekawa T."/>
        </authorList>
    </citation>
    <scope>NUCLEOTIDE SEQUENCE [LARGE SCALE GENOMIC DNA]</scope>
    <source>
        <strain evidence="2 3">SIID29052-01</strain>
    </source>
</reference>
<reference evidence="2 3" key="1">
    <citation type="submission" date="2020-04" db="EMBL/GenBank/DDBJ databases">
        <authorList>
            <consortium name="Desulfovibrio sp. FSS-1 genome sequencing consortium"/>
            <person name="Shimoshige H."/>
            <person name="Kobayashi H."/>
            <person name="Maekawa T."/>
        </authorList>
    </citation>
    <scope>NUCLEOTIDE SEQUENCE [LARGE SCALE GENOMIC DNA]</scope>
    <source>
        <strain evidence="2 3">SIID29052-01</strain>
    </source>
</reference>
<dbReference type="PROSITE" id="PS00372">
    <property type="entry name" value="PTS_EIIA_TYPE_2_HIS"/>
    <property type="match status" value="1"/>
</dbReference>
<gene>
    <name evidence="2" type="primary">fruA</name>
    <name evidence="2" type="ORF">NNJEOMEG_02998</name>
</gene>
<dbReference type="SUPFAM" id="SSF55804">
    <property type="entry name" value="Phoshotransferase/anion transport protein"/>
    <property type="match status" value="1"/>
</dbReference>
<dbReference type="CDD" id="cd00211">
    <property type="entry name" value="PTS_IIA_fru"/>
    <property type="match status" value="1"/>
</dbReference>
<dbReference type="Pfam" id="PF00359">
    <property type="entry name" value="PTS_EIIA_2"/>
    <property type="match status" value="1"/>
</dbReference>